<dbReference type="InterPro" id="IPR028628">
    <property type="entry name" value="Sirtuin_class_U"/>
</dbReference>
<feature type="binding site" evidence="4">
    <location>
        <position position="110"/>
    </location>
    <ligand>
        <name>NAD(+)</name>
        <dbReference type="ChEBI" id="CHEBI:57540"/>
    </ligand>
</feature>
<comment type="cofactor">
    <cofactor evidence="4">
        <name>Zn(2+)</name>
        <dbReference type="ChEBI" id="CHEBI:29105"/>
    </cofactor>
    <text evidence="4">Binds 1 zinc ion per subunit.</text>
</comment>
<dbReference type="Gene3D" id="3.40.50.1220">
    <property type="entry name" value="TPP-binding domain"/>
    <property type="match status" value="1"/>
</dbReference>
<evidence type="ECO:0000256" key="1">
    <source>
        <dbReference type="ARBA" id="ARBA00022490"/>
    </source>
</evidence>
<organism evidence="7 8">
    <name type="scientific">Candidatus Olsenella pullistercoris</name>
    <dbReference type="NCBI Taxonomy" id="2838712"/>
    <lineage>
        <taxon>Bacteria</taxon>
        <taxon>Bacillati</taxon>
        <taxon>Actinomycetota</taxon>
        <taxon>Coriobacteriia</taxon>
        <taxon>Coriobacteriales</taxon>
        <taxon>Atopobiaceae</taxon>
        <taxon>Olsenella</taxon>
    </lineage>
</organism>
<feature type="binding site" evidence="4 5">
    <location>
        <position position="136"/>
    </location>
    <ligand>
        <name>Zn(2+)</name>
        <dbReference type="ChEBI" id="CHEBI:29105"/>
    </ligand>
</feature>
<feature type="binding site" evidence="4">
    <location>
        <position position="199"/>
    </location>
    <ligand>
        <name>NAD(+)</name>
        <dbReference type="ChEBI" id="CHEBI:57540"/>
    </ligand>
</feature>
<feature type="binding site" evidence="4">
    <location>
        <position position="42"/>
    </location>
    <ligand>
        <name>NAD(+)</name>
        <dbReference type="ChEBI" id="CHEBI:57540"/>
    </ligand>
</feature>
<dbReference type="Pfam" id="PF02146">
    <property type="entry name" value="SIR2"/>
    <property type="match status" value="1"/>
</dbReference>
<sequence length="245" mass="26647">MGEQVTDPCEAAARLRELFDGARSAVFFGGAGVSTASGIPDFRSEDGLYRQRFAYPPEEMLSAGFLRNHPEEFFDFYRERMVCPDARPNRAHAKLAELEREGHLAAVVTQNIDGLHQAAGSRRVLELHGSVHRNVCQGCGETYPAEWVLATTGVPRCERCGGVVRPDVVLYGESLSERVLLDSVRALEEADLLVIGGTSLVVYPAAGLVRYFGGEKVVVVNRDPTPADATADLVCACDIAKAFDF</sequence>
<dbReference type="EMBL" id="DXBM01000043">
    <property type="protein sequence ID" value="HIZ46309.1"/>
    <property type="molecule type" value="Genomic_DNA"/>
</dbReference>
<feature type="binding site" evidence="4">
    <location>
        <position position="198"/>
    </location>
    <ligand>
        <name>NAD(+)</name>
        <dbReference type="ChEBI" id="CHEBI:57540"/>
    </ligand>
</feature>
<feature type="active site" description="Proton acceptor" evidence="4 5">
    <location>
        <position position="128"/>
    </location>
</feature>
<accession>A0A9D2EYN6</accession>
<keyword evidence="4 5" id="KW-0479">Metal-binding</keyword>
<evidence type="ECO:0000256" key="2">
    <source>
        <dbReference type="ARBA" id="ARBA00022679"/>
    </source>
</evidence>
<dbReference type="InterPro" id="IPR029035">
    <property type="entry name" value="DHS-like_NAD/FAD-binding_dom"/>
</dbReference>
<feature type="binding site" evidence="4">
    <location>
        <position position="112"/>
    </location>
    <ligand>
        <name>NAD(+)</name>
        <dbReference type="ChEBI" id="CHEBI:57540"/>
    </ligand>
</feature>
<dbReference type="GO" id="GO:0070403">
    <property type="term" value="F:NAD+ binding"/>
    <property type="evidence" value="ECO:0007669"/>
    <property type="project" value="UniProtKB-UniRule"/>
</dbReference>
<evidence type="ECO:0000259" key="6">
    <source>
        <dbReference type="PROSITE" id="PS50305"/>
    </source>
</evidence>
<dbReference type="InterPro" id="IPR026591">
    <property type="entry name" value="Sirtuin_cat_small_dom_sf"/>
</dbReference>
<dbReference type="GO" id="GO:0008270">
    <property type="term" value="F:zinc ion binding"/>
    <property type="evidence" value="ECO:0007669"/>
    <property type="project" value="UniProtKB-UniRule"/>
</dbReference>
<feature type="binding site" evidence="4">
    <location>
        <position position="113"/>
    </location>
    <ligand>
        <name>NAD(+)</name>
        <dbReference type="ChEBI" id="CHEBI:57540"/>
    </ligand>
</feature>
<feature type="domain" description="Deacetylase sirtuin-type" evidence="6">
    <location>
        <begin position="5"/>
        <end position="245"/>
    </location>
</feature>
<evidence type="ECO:0000256" key="5">
    <source>
        <dbReference type="PROSITE-ProRule" id="PRU00236"/>
    </source>
</evidence>
<feature type="binding site" evidence="4">
    <location>
        <position position="31"/>
    </location>
    <ligand>
        <name>NAD(+)</name>
        <dbReference type="ChEBI" id="CHEBI:57540"/>
    </ligand>
</feature>
<dbReference type="NCBIfam" id="NF001753">
    <property type="entry name" value="PRK00481.1-3"/>
    <property type="match status" value="1"/>
</dbReference>
<dbReference type="PANTHER" id="PTHR11085:SF4">
    <property type="entry name" value="NAD-DEPENDENT PROTEIN DEACYLASE"/>
    <property type="match status" value="1"/>
</dbReference>
<evidence type="ECO:0000313" key="7">
    <source>
        <dbReference type="EMBL" id="HIZ46309.1"/>
    </source>
</evidence>
<dbReference type="NCBIfam" id="NF001752">
    <property type="entry name" value="PRK00481.1-1"/>
    <property type="match status" value="1"/>
</dbReference>
<evidence type="ECO:0000256" key="3">
    <source>
        <dbReference type="ARBA" id="ARBA00023027"/>
    </source>
</evidence>
<evidence type="ECO:0000313" key="8">
    <source>
        <dbReference type="Proteomes" id="UP000824062"/>
    </source>
</evidence>
<feature type="binding site" evidence="4">
    <location>
        <position position="221"/>
    </location>
    <ligand>
        <name>NAD(+)</name>
        <dbReference type="ChEBI" id="CHEBI:57540"/>
    </ligand>
</feature>
<dbReference type="Proteomes" id="UP000824062">
    <property type="component" value="Unassembled WGS sequence"/>
</dbReference>
<feature type="binding site" evidence="4">
    <location>
        <position position="42"/>
    </location>
    <ligand>
        <name>nicotinamide</name>
        <dbReference type="ChEBI" id="CHEBI:17154"/>
    </ligand>
</feature>
<feature type="binding site" evidence="4">
    <location>
        <position position="113"/>
    </location>
    <ligand>
        <name>nicotinamide</name>
        <dbReference type="ChEBI" id="CHEBI:17154"/>
    </ligand>
</feature>
<feature type="binding site" evidence="4">
    <location>
        <position position="239"/>
    </location>
    <ligand>
        <name>NAD(+)</name>
        <dbReference type="ChEBI" id="CHEBI:57540"/>
    </ligand>
</feature>
<dbReference type="GO" id="GO:0017136">
    <property type="term" value="F:histone deacetylase activity, NAD-dependent"/>
    <property type="evidence" value="ECO:0007669"/>
    <property type="project" value="TreeGrafter"/>
</dbReference>
<dbReference type="InterPro" id="IPR050134">
    <property type="entry name" value="NAD-dep_sirtuin_deacylases"/>
</dbReference>
<feature type="binding site" evidence="4 5">
    <location>
        <position position="139"/>
    </location>
    <ligand>
        <name>Zn(2+)</name>
        <dbReference type="ChEBI" id="CHEBI:29105"/>
    </ligand>
</feature>
<feature type="binding site" evidence="4">
    <location>
        <position position="35"/>
    </location>
    <ligand>
        <name>NAD(+)</name>
        <dbReference type="ChEBI" id="CHEBI:57540"/>
    </ligand>
</feature>
<evidence type="ECO:0000256" key="4">
    <source>
        <dbReference type="HAMAP-Rule" id="MF_01968"/>
    </source>
</evidence>
<keyword evidence="2 4" id="KW-0808">Transferase</keyword>
<comment type="caution">
    <text evidence="4">Lacks conserved residue(s) required for the propagation of feature annotation.</text>
</comment>
<feature type="binding site" evidence="4">
    <location>
        <position position="43"/>
    </location>
    <ligand>
        <name>NAD(+)</name>
        <dbReference type="ChEBI" id="CHEBI:57540"/>
    </ligand>
</feature>
<reference evidence="7" key="2">
    <citation type="submission" date="2021-04" db="EMBL/GenBank/DDBJ databases">
        <authorList>
            <person name="Gilroy R."/>
        </authorList>
    </citation>
    <scope>NUCLEOTIDE SEQUENCE</scope>
    <source>
        <strain evidence="7">ChiHjej12B11-14209</strain>
    </source>
</reference>
<dbReference type="HAMAP" id="MF_01968">
    <property type="entry name" value="Sirtuin_ClassU"/>
    <property type="match status" value="1"/>
</dbReference>
<dbReference type="InterPro" id="IPR026590">
    <property type="entry name" value="Ssirtuin_cat_dom"/>
</dbReference>
<protein>
    <recommendedName>
        <fullName evidence="4">NAD-dependent protein deacetylase</fullName>
        <ecNumber evidence="4">2.3.1.286</ecNumber>
    </recommendedName>
    <alternativeName>
        <fullName evidence="4">Regulatory protein SIR2 homolog</fullName>
    </alternativeName>
</protein>
<keyword evidence="1 4" id="KW-0963">Cytoplasm</keyword>
<name>A0A9D2EYN6_9ACTN</name>
<dbReference type="InterPro" id="IPR003000">
    <property type="entry name" value="Sirtuin"/>
</dbReference>
<feature type="binding site" evidence="4 5">
    <location>
        <position position="160"/>
    </location>
    <ligand>
        <name>Zn(2+)</name>
        <dbReference type="ChEBI" id="CHEBI:29105"/>
    </ligand>
</feature>
<comment type="similarity">
    <text evidence="4">Belongs to the sirtuin family. Class U subfamily.</text>
</comment>
<feature type="binding site" evidence="4">
    <location>
        <position position="238"/>
    </location>
    <ligand>
        <name>NAD(+)</name>
        <dbReference type="ChEBI" id="CHEBI:57540"/>
    </ligand>
</feature>
<feature type="binding site" evidence="4">
    <location>
        <position position="128"/>
    </location>
    <ligand>
        <name>NAD(+)</name>
        <dbReference type="ChEBI" id="CHEBI:57540"/>
    </ligand>
</feature>
<dbReference type="Gene3D" id="3.30.1600.10">
    <property type="entry name" value="SIR2/SIRT2 'Small Domain"/>
    <property type="match status" value="1"/>
</dbReference>
<dbReference type="GO" id="GO:0005737">
    <property type="term" value="C:cytoplasm"/>
    <property type="evidence" value="ECO:0007669"/>
    <property type="project" value="UniProtKB-SubCell"/>
</dbReference>
<proteinExistence type="inferred from homology"/>
<feature type="binding site" evidence="4">
    <location>
        <position position="112"/>
    </location>
    <ligand>
        <name>nicotinamide</name>
        <dbReference type="ChEBI" id="CHEBI:17154"/>
    </ligand>
</feature>
<dbReference type="EC" id="2.3.1.286" evidence="4"/>
<gene>
    <name evidence="4" type="primary">cobB</name>
    <name evidence="7" type="ORF">IAA19_04745</name>
</gene>
<comment type="subcellular location">
    <subcellularLocation>
        <location evidence="4">Cytoplasm</location>
    </subcellularLocation>
</comment>
<comment type="caution">
    <text evidence="7">The sequence shown here is derived from an EMBL/GenBank/DDBJ whole genome shotgun (WGS) entry which is preliminary data.</text>
</comment>
<dbReference type="AlphaFoldDB" id="A0A9D2EYN6"/>
<comment type="catalytic activity">
    <reaction evidence="4">
        <text>N(6)-acetyl-L-lysyl-[protein] + NAD(+) + H2O = 2''-O-acetyl-ADP-D-ribose + nicotinamide + L-lysyl-[protein]</text>
        <dbReference type="Rhea" id="RHEA:43636"/>
        <dbReference type="Rhea" id="RHEA-COMP:9752"/>
        <dbReference type="Rhea" id="RHEA-COMP:10731"/>
        <dbReference type="ChEBI" id="CHEBI:15377"/>
        <dbReference type="ChEBI" id="CHEBI:17154"/>
        <dbReference type="ChEBI" id="CHEBI:29969"/>
        <dbReference type="ChEBI" id="CHEBI:57540"/>
        <dbReference type="ChEBI" id="CHEBI:61930"/>
        <dbReference type="ChEBI" id="CHEBI:83767"/>
        <dbReference type="EC" id="2.3.1.286"/>
    </reaction>
</comment>
<dbReference type="PROSITE" id="PS50305">
    <property type="entry name" value="SIRTUIN"/>
    <property type="match status" value="1"/>
</dbReference>
<dbReference type="SUPFAM" id="SSF52467">
    <property type="entry name" value="DHS-like NAD/FAD-binding domain"/>
    <property type="match status" value="1"/>
</dbReference>
<keyword evidence="3 4" id="KW-0520">NAD</keyword>
<dbReference type="PANTHER" id="PTHR11085">
    <property type="entry name" value="NAD-DEPENDENT PROTEIN DEACYLASE SIRTUIN-5, MITOCHONDRIAL-RELATED"/>
    <property type="match status" value="1"/>
</dbReference>
<feature type="binding site" evidence="4 5">
    <location>
        <position position="157"/>
    </location>
    <ligand>
        <name>Zn(2+)</name>
        <dbReference type="ChEBI" id="CHEBI:29105"/>
    </ligand>
</feature>
<comment type="function">
    <text evidence="4">NAD-dependent protein deacetylase which modulates the activities of several enzymes which are inactive in their acetylated form.</text>
</comment>
<reference evidence="7" key="1">
    <citation type="journal article" date="2021" name="PeerJ">
        <title>Extensive microbial diversity within the chicken gut microbiome revealed by metagenomics and culture.</title>
        <authorList>
            <person name="Gilroy R."/>
            <person name="Ravi A."/>
            <person name="Getino M."/>
            <person name="Pursley I."/>
            <person name="Horton D.L."/>
            <person name="Alikhan N.F."/>
            <person name="Baker D."/>
            <person name="Gharbi K."/>
            <person name="Hall N."/>
            <person name="Watson M."/>
            <person name="Adriaenssens E.M."/>
            <person name="Foster-Nyarko E."/>
            <person name="Jarju S."/>
            <person name="Secka A."/>
            <person name="Antonio M."/>
            <person name="Oren A."/>
            <person name="Chaudhuri R.R."/>
            <person name="La Ragione R."/>
            <person name="Hildebrand F."/>
            <person name="Pallen M.J."/>
        </authorList>
    </citation>
    <scope>NUCLEOTIDE SEQUENCE</scope>
    <source>
        <strain evidence="7">ChiHjej12B11-14209</strain>
    </source>
</reference>
<dbReference type="CDD" id="cd01407">
    <property type="entry name" value="SIR2-fam"/>
    <property type="match status" value="1"/>
</dbReference>
<keyword evidence="4 5" id="KW-0862">Zinc</keyword>